<keyword evidence="3" id="KW-1185">Reference proteome</keyword>
<dbReference type="PANTHER" id="PTHR20916:SF18">
    <property type="entry name" value="IPT_TIG DOMAIN-CONTAINING PROTEIN"/>
    <property type="match status" value="1"/>
</dbReference>
<organism evidence="2 3">
    <name type="scientific">Polysphondylium violaceum</name>
    <dbReference type="NCBI Taxonomy" id="133409"/>
    <lineage>
        <taxon>Eukaryota</taxon>
        <taxon>Amoebozoa</taxon>
        <taxon>Evosea</taxon>
        <taxon>Eumycetozoa</taxon>
        <taxon>Dictyostelia</taxon>
        <taxon>Dictyosteliales</taxon>
        <taxon>Dictyosteliaceae</taxon>
        <taxon>Polysphondylium</taxon>
    </lineage>
</organism>
<dbReference type="Proteomes" id="UP000695562">
    <property type="component" value="Unassembled WGS sequence"/>
</dbReference>
<dbReference type="EMBL" id="AJWJ01000857">
    <property type="protein sequence ID" value="KAF2068750.1"/>
    <property type="molecule type" value="Genomic_DNA"/>
</dbReference>
<dbReference type="PANTHER" id="PTHR20916">
    <property type="entry name" value="CYSTEINE AND GLYCINE-RICH PROTEIN 2 BINDING PROTEIN"/>
    <property type="match status" value="1"/>
</dbReference>
<protein>
    <submittedName>
        <fullName evidence="2">Uncharacterized protein</fullName>
    </submittedName>
</protein>
<feature type="compositionally biased region" description="Basic and acidic residues" evidence="1">
    <location>
        <begin position="1"/>
        <end position="22"/>
    </location>
</feature>
<proteinExistence type="predicted"/>
<evidence type="ECO:0000313" key="3">
    <source>
        <dbReference type="Proteomes" id="UP000695562"/>
    </source>
</evidence>
<feature type="region of interest" description="Disordered" evidence="1">
    <location>
        <begin position="187"/>
        <end position="218"/>
    </location>
</feature>
<dbReference type="AlphaFoldDB" id="A0A8J4PKY8"/>
<evidence type="ECO:0000313" key="2">
    <source>
        <dbReference type="EMBL" id="KAF2068750.1"/>
    </source>
</evidence>
<evidence type="ECO:0000256" key="1">
    <source>
        <dbReference type="SAM" id="MobiDB-lite"/>
    </source>
</evidence>
<sequence length="283" mass="32200">MGNKTSSDRDNQYNHDEQHQQDEQQQQQQQQQQHSISKPNVYTQNLNEFGALDIFKDRDRVGECYFIKIPLACTKVLDLPSNFNHYAVLIDICGESDNDRVVGLLVHMILVAESEGMVHLQLARMDKPIDNIFFIQKMGKLLQQQTNSDNNNNNNNTLLQTPNDYLNFVSKESTSIFESFFNNNRNNHNNRGDSSGVGGSDQSLTKKDISNECDDGQPNKINKLINNTNNNDNYYWSSHTNSQKFAHHLCNHFGFDPSGMTQGDVGPPEISQIDPSLFKDLAQ</sequence>
<gene>
    <name evidence="2" type="ORF">CYY_009931</name>
</gene>
<feature type="compositionally biased region" description="Low complexity" evidence="1">
    <location>
        <begin position="23"/>
        <end position="34"/>
    </location>
</feature>
<accession>A0A8J4PKY8</accession>
<name>A0A8J4PKY8_9MYCE</name>
<feature type="region of interest" description="Disordered" evidence="1">
    <location>
        <begin position="260"/>
        <end position="283"/>
    </location>
</feature>
<comment type="caution">
    <text evidence="2">The sequence shown here is derived from an EMBL/GenBank/DDBJ whole genome shotgun (WGS) entry which is preliminary data.</text>
</comment>
<feature type="region of interest" description="Disordered" evidence="1">
    <location>
        <begin position="1"/>
        <end position="36"/>
    </location>
</feature>
<reference evidence="2" key="1">
    <citation type="submission" date="2020-01" db="EMBL/GenBank/DDBJ databases">
        <title>Development of genomics and gene disruption for Polysphondylium violaceum indicates a role for the polyketide synthase stlB in stalk morphogenesis.</title>
        <authorList>
            <person name="Narita B."/>
            <person name="Kawabe Y."/>
            <person name="Kin K."/>
            <person name="Saito T."/>
            <person name="Gibbs R."/>
            <person name="Kuspa A."/>
            <person name="Muzny D."/>
            <person name="Queller D."/>
            <person name="Richards S."/>
            <person name="Strassman J."/>
            <person name="Sucgang R."/>
            <person name="Worley K."/>
            <person name="Schaap P."/>
        </authorList>
    </citation>
    <scope>NUCLEOTIDE SEQUENCE</scope>
    <source>
        <strain evidence="2">QSvi11</strain>
    </source>
</reference>